<dbReference type="Proteomes" id="UP000054321">
    <property type="component" value="Unassembled WGS sequence"/>
</dbReference>
<dbReference type="CDD" id="cd05259">
    <property type="entry name" value="PCBER_SDR_a"/>
    <property type="match status" value="1"/>
</dbReference>
<sequence length="328" mass="35066">MASRTINNIALVGAGGNMGALVLKNLLKSSLKYNITIVSRLDSKSIFPEDPSITIKAGSYDSDSFLASAFSGTDAVVLALHFEAIPDMAIRLIKAAAAAGVKWIFPPEFGSDTGNEVMINVAPIHSLKVGIRNAIEELAKDHQGLKWVGVVTNPWLDWSLQKGMYEIDIPNRKATLLSGGTAKFNTTNLSTAALSIVRLLALPITSSSGPSLSDYGNRLVYISSFRTSQREILDSVQRVTGTSDSDWTITNRDAQEYIEEGAAKIANGDIWGMANVLYGSVMKGDMGGDYESAWGLSNTALGLPKEDLDESVRAALQDTSSRASSNVA</sequence>
<dbReference type="InterPro" id="IPR051609">
    <property type="entry name" value="NmrA/Isoflavone_reductase-like"/>
</dbReference>
<keyword evidence="2" id="KW-0560">Oxidoreductase</keyword>
<evidence type="ECO:0000256" key="1">
    <source>
        <dbReference type="ARBA" id="ARBA00022857"/>
    </source>
</evidence>
<protein>
    <recommendedName>
        <fullName evidence="3">NmrA-like domain-containing protein</fullName>
    </recommendedName>
</protein>
<dbReference type="OrthoDB" id="419598at2759"/>
<dbReference type="InterPro" id="IPR045312">
    <property type="entry name" value="PCBER-like"/>
</dbReference>
<keyword evidence="5" id="KW-1185">Reference proteome</keyword>
<name>A0A0C3GSP5_OIDMZ</name>
<dbReference type="Pfam" id="PF05368">
    <property type="entry name" value="NmrA"/>
    <property type="match status" value="1"/>
</dbReference>
<dbReference type="InParanoid" id="A0A0C3GSP5"/>
<dbReference type="AlphaFoldDB" id="A0A0C3GSP5"/>
<dbReference type="STRING" id="913774.A0A0C3GSP5"/>
<feature type="domain" description="NmrA-like" evidence="3">
    <location>
        <begin position="8"/>
        <end position="140"/>
    </location>
</feature>
<dbReference type="GO" id="GO:0016491">
    <property type="term" value="F:oxidoreductase activity"/>
    <property type="evidence" value="ECO:0007669"/>
    <property type="project" value="UniProtKB-KW"/>
</dbReference>
<dbReference type="Gene3D" id="3.90.25.10">
    <property type="entry name" value="UDP-galactose 4-epimerase, domain 1"/>
    <property type="match status" value="1"/>
</dbReference>
<evidence type="ECO:0000313" key="5">
    <source>
        <dbReference type="Proteomes" id="UP000054321"/>
    </source>
</evidence>
<organism evidence="4 5">
    <name type="scientific">Oidiodendron maius (strain Zn)</name>
    <dbReference type="NCBI Taxonomy" id="913774"/>
    <lineage>
        <taxon>Eukaryota</taxon>
        <taxon>Fungi</taxon>
        <taxon>Dikarya</taxon>
        <taxon>Ascomycota</taxon>
        <taxon>Pezizomycotina</taxon>
        <taxon>Leotiomycetes</taxon>
        <taxon>Leotiomycetes incertae sedis</taxon>
        <taxon>Myxotrichaceae</taxon>
        <taxon>Oidiodendron</taxon>
    </lineage>
</organism>
<dbReference type="HOGENOM" id="CLU_044876_1_1_1"/>
<reference evidence="5" key="2">
    <citation type="submission" date="2015-01" db="EMBL/GenBank/DDBJ databases">
        <title>Evolutionary Origins and Diversification of the Mycorrhizal Mutualists.</title>
        <authorList>
            <consortium name="DOE Joint Genome Institute"/>
            <consortium name="Mycorrhizal Genomics Consortium"/>
            <person name="Kohler A."/>
            <person name="Kuo A."/>
            <person name="Nagy L.G."/>
            <person name="Floudas D."/>
            <person name="Copeland A."/>
            <person name="Barry K.W."/>
            <person name="Cichocki N."/>
            <person name="Veneault-Fourrey C."/>
            <person name="LaButti K."/>
            <person name="Lindquist E.A."/>
            <person name="Lipzen A."/>
            <person name="Lundell T."/>
            <person name="Morin E."/>
            <person name="Murat C."/>
            <person name="Riley R."/>
            <person name="Ohm R."/>
            <person name="Sun H."/>
            <person name="Tunlid A."/>
            <person name="Henrissat B."/>
            <person name="Grigoriev I.V."/>
            <person name="Hibbett D.S."/>
            <person name="Martin F."/>
        </authorList>
    </citation>
    <scope>NUCLEOTIDE SEQUENCE [LARGE SCALE GENOMIC DNA]</scope>
    <source>
        <strain evidence="5">Zn</strain>
    </source>
</reference>
<accession>A0A0C3GSP5</accession>
<dbReference type="PANTHER" id="PTHR47706:SF7">
    <property type="entry name" value="CIPA-LIKE, PUTATIVE (AFU_ORTHOLOGUE AFUA_1G01630)-RELATED"/>
    <property type="match status" value="1"/>
</dbReference>
<dbReference type="EMBL" id="KN832879">
    <property type="protein sequence ID" value="KIM99070.1"/>
    <property type="molecule type" value="Genomic_DNA"/>
</dbReference>
<dbReference type="InterPro" id="IPR008030">
    <property type="entry name" value="NmrA-like"/>
</dbReference>
<dbReference type="PANTHER" id="PTHR47706">
    <property type="entry name" value="NMRA-LIKE FAMILY PROTEIN"/>
    <property type="match status" value="1"/>
</dbReference>
<keyword evidence="1" id="KW-0521">NADP</keyword>
<evidence type="ECO:0000259" key="3">
    <source>
        <dbReference type="Pfam" id="PF05368"/>
    </source>
</evidence>
<evidence type="ECO:0000256" key="2">
    <source>
        <dbReference type="ARBA" id="ARBA00023002"/>
    </source>
</evidence>
<proteinExistence type="predicted"/>
<dbReference type="SUPFAM" id="SSF51735">
    <property type="entry name" value="NAD(P)-binding Rossmann-fold domains"/>
    <property type="match status" value="1"/>
</dbReference>
<reference evidence="4 5" key="1">
    <citation type="submission" date="2014-04" db="EMBL/GenBank/DDBJ databases">
        <authorList>
            <consortium name="DOE Joint Genome Institute"/>
            <person name="Kuo A."/>
            <person name="Martino E."/>
            <person name="Perotto S."/>
            <person name="Kohler A."/>
            <person name="Nagy L.G."/>
            <person name="Floudas D."/>
            <person name="Copeland A."/>
            <person name="Barry K.W."/>
            <person name="Cichocki N."/>
            <person name="Veneault-Fourrey C."/>
            <person name="LaButti K."/>
            <person name="Lindquist E.A."/>
            <person name="Lipzen A."/>
            <person name="Lundell T."/>
            <person name="Morin E."/>
            <person name="Murat C."/>
            <person name="Sun H."/>
            <person name="Tunlid A."/>
            <person name="Henrissat B."/>
            <person name="Grigoriev I.V."/>
            <person name="Hibbett D.S."/>
            <person name="Martin F."/>
            <person name="Nordberg H.P."/>
            <person name="Cantor M.N."/>
            <person name="Hua S.X."/>
        </authorList>
    </citation>
    <scope>NUCLEOTIDE SEQUENCE [LARGE SCALE GENOMIC DNA]</scope>
    <source>
        <strain evidence="4 5">Zn</strain>
    </source>
</reference>
<dbReference type="Gene3D" id="3.40.50.720">
    <property type="entry name" value="NAD(P)-binding Rossmann-like Domain"/>
    <property type="match status" value="1"/>
</dbReference>
<gene>
    <name evidence="4" type="ORF">OIDMADRAFT_146724</name>
</gene>
<dbReference type="InterPro" id="IPR036291">
    <property type="entry name" value="NAD(P)-bd_dom_sf"/>
</dbReference>
<evidence type="ECO:0000313" key="4">
    <source>
        <dbReference type="EMBL" id="KIM99070.1"/>
    </source>
</evidence>